<dbReference type="RefSeq" id="WP_141177139.1">
    <property type="nucleotide sequence ID" value="NZ_JBHUFX010000034.1"/>
</dbReference>
<comment type="caution">
    <text evidence="1">The sequence shown here is derived from an EMBL/GenBank/DDBJ whole genome shotgun (WGS) entry which is preliminary data.</text>
</comment>
<dbReference type="Pfam" id="PF09338">
    <property type="entry name" value="Gly_reductase"/>
    <property type="match status" value="1"/>
</dbReference>
<evidence type="ECO:0000313" key="1">
    <source>
        <dbReference type="EMBL" id="TPW40978.1"/>
    </source>
</evidence>
<dbReference type="EMBL" id="VHQI01000010">
    <property type="protein sequence ID" value="TPW40978.1"/>
    <property type="molecule type" value="Genomic_DNA"/>
</dbReference>
<dbReference type="Proteomes" id="UP000319523">
    <property type="component" value="Unassembled WGS sequence"/>
</dbReference>
<proteinExistence type="predicted"/>
<keyword evidence="2" id="KW-1185">Reference proteome</keyword>
<reference evidence="1 2" key="1">
    <citation type="submission" date="2019-06" db="EMBL/GenBank/DDBJ databases">
        <authorList>
            <person name="Yang Y."/>
        </authorList>
    </citation>
    <scope>NUCLEOTIDE SEQUENCE [LARGE SCALE GENOMIC DNA]</scope>
    <source>
        <strain evidence="1 2">BIT-26</strain>
    </source>
</reference>
<dbReference type="GO" id="GO:0050485">
    <property type="term" value="F:oxidoreductase activity, acting on X-H and Y-H to form an X-Y bond, with a disulfide as acceptor"/>
    <property type="evidence" value="ECO:0007669"/>
    <property type="project" value="InterPro"/>
</dbReference>
<evidence type="ECO:0000313" key="2">
    <source>
        <dbReference type="Proteomes" id="UP000319523"/>
    </source>
</evidence>
<dbReference type="OrthoDB" id="5808629at2"/>
<name>A0A506V5M7_9GAMM</name>
<sequence length="442" mass="47849">MKLEIGNFHVRDVVFGARTAFIDGILSINKEEALALICEDEHITAADIIIARPGESKRIVPVKEAIEPRCKLDGSPLFPGVTSSDLVSCEGGVTHALKNCSVLAVGKHWGSFGDGVIDMSGEGANLTYYSGLINICLVADTDELFEQREQQKKNHAIRWAAHKLAEYLGEAVRALTPESVETFELPPLSRRDAGVMQLPGVVYVMQIQSQMEELGYNDLLYGWDANRTLPTFMHPNEILNGAVIGGSFMPCSSKWSTYDMQNCPMIKELYGQHGKTINFLGVIMSNLNVALEQKQRAALFVAQMARSLGADSAVLAEEGYGNPDADFIACFNALEDAGVKTVGITNECTGRDGRSQPLVALSAKANAIVSCGNVSQLLELPPMDEVIGELASIGRDGLSGGWEGDEKLGPSVRPDGSIIIENNSMFCGDQVIGWSRKTMLDF</sequence>
<gene>
    <name evidence="1" type="ORF">FKM52_15910</name>
</gene>
<organism evidence="1 2">
    <name type="scientific">Mixta tenebrionis</name>
    <dbReference type="NCBI Taxonomy" id="2562439"/>
    <lineage>
        <taxon>Bacteria</taxon>
        <taxon>Pseudomonadati</taxon>
        <taxon>Pseudomonadota</taxon>
        <taxon>Gammaproteobacteria</taxon>
        <taxon>Enterobacterales</taxon>
        <taxon>Erwiniaceae</taxon>
        <taxon>Mixta</taxon>
    </lineage>
</organism>
<accession>A0A506V5M7</accession>
<protein>
    <submittedName>
        <fullName evidence="1">Betaine reductase</fullName>
    </submittedName>
</protein>
<dbReference type="InterPro" id="IPR015417">
    <property type="entry name" value="Gly_reductase_pB_sua/b"/>
</dbReference>
<dbReference type="AlphaFoldDB" id="A0A506V5M7"/>